<organism evidence="3 4">
    <name type="scientific">Algoriphagus ornithinivorans</name>
    <dbReference type="NCBI Taxonomy" id="226506"/>
    <lineage>
        <taxon>Bacteria</taxon>
        <taxon>Pseudomonadati</taxon>
        <taxon>Bacteroidota</taxon>
        <taxon>Cytophagia</taxon>
        <taxon>Cytophagales</taxon>
        <taxon>Cyclobacteriaceae</taxon>
        <taxon>Algoriphagus</taxon>
    </lineage>
</organism>
<name>A0A1I5C9H0_9BACT</name>
<dbReference type="EMBL" id="FOVW01000002">
    <property type="protein sequence ID" value="SFN83649.1"/>
    <property type="molecule type" value="Genomic_DNA"/>
</dbReference>
<dbReference type="InterPro" id="IPR006016">
    <property type="entry name" value="UspA"/>
</dbReference>
<reference evidence="4" key="1">
    <citation type="submission" date="2016-10" db="EMBL/GenBank/DDBJ databases">
        <authorList>
            <person name="Varghese N."/>
            <person name="Submissions S."/>
        </authorList>
    </citation>
    <scope>NUCLEOTIDE SEQUENCE [LARGE SCALE GENOMIC DNA]</scope>
    <source>
        <strain evidence="4">DSM 15282</strain>
    </source>
</reference>
<protein>
    <submittedName>
        <fullName evidence="3">Nucleotide-binding universal stress protein, UspA family</fullName>
    </submittedName>
</protein>
<dbReference type="PRINTS" id="PR01438">
    <property type="entry name" value="UNVRSLSTRESS"/>
</dbReference>
<dbReference type="SUPFAM" id="SSF52402">
    <property type="entry name" value="Adenine nucleotide alpha hydrolases-like"/>
    <property type="match status" value="1"/>
</dbReference>
<dbReference type="InterPro" id="IPR006015">
    <property type="entry name" value="Universal_stress_UspA"/>
</dbReference>
<evidence type="ECO:0000256" key="1">
    <source>
        <dbReference type="ARBA" id="ARBA00008791"/>
    </source>
</evidence>
<gene>
    <name evidence="3" type="ORF">SAMN04488519_102202</name>
</gene>
<sequence length="267" mass="30133">MKILIPLDFSDNSVKALEFAKGLCKKGENEIILLHVVEVVYDFASQAAIALDNMHKDAREMISKLKKKHEHDSINYRSIIKEGTASISIARIAEEEDVDMIIMGTHGVSGIKKVLVGSTAVEVIKEARTPVLLIPSEGKTSSITKITLALEISNHEEEYIHKVVGLAKKWELSLEILHFEKSDDFREKLAEKGLQVFLKEEFPDLKSTLISIKSKELIKGLDQYFDDKTDSILAMCHQHKNLWEQVTGKSRSLEMAYHTHVPLLVML</sequence>
<comment type="similarity">
    <text evidence="1">Belongs to the universal stress protein A family.</text>
</comment>
<keyword evidence="4" id="KW-1185">Reference proteome</keyword>
<feature type="domain" description="UspA" evidence="2">
    <location>
        <begin position="2"/>
        <end position="135"/>
    </location>
</feature>
<dbReference type="PANTHER" id="PTHR46268:SF6">
    <property type="entry name" value="UNIVERSAL STRESS PROTEIN UP12"/>
    <property type="match status" value="1"/>
</dbReference>
<dbReference type="AlphaFoldDB" id="A0A1I5C9H0"/>
<proteinExistence type="inferred from homology"/>
<dbReference type="PANTHER" id="PTHR46268">
    <property type="entry name" value="STRESS RESPONSE PROTEIN NHAX"/>
    <property type="match status" value="1"/>
</dbReference>
<accession>A0A1I5C9H0</accession>
<dbReference type="Proteomes" id="UP000199564">
    <property type="component" value="Unassembled WGS sequence"/>
</dbReference>
<dbReference type="RefSeq" id="WP_091650229.1">
    <property type="nucleotide sequence ID" value="NZ_FOVW01000002.1"/>
</dbReference>
<dbReference type="CDD" id="cd00293">
    <property type="entry name" value="USP-like"/>
    <property type="match status" value="1"/>
</dbReference>
<evidence type="ECO:0000313" key="3">
    <source>
        <dbReference type="EMBL" id="SFN83649.1"/>
    </source>
</evidence>
<dbReference type="Pfam" id="PF00582">
    <property type="entry name" value="Usp"/>
    <property type="match status" value="1"/>
</dbReference>
<dbReference type="Gene3D" id="3.40.50.12370">
    <property type="match status" value="1"/>
</dbReference>
<evidence type="ECO:0000259" key="2">
    <source>
        <dbReference type="Pfam" id="PF00582"/>
    </source>
</evidence>
<evidence type="ECO:0000313" key="4">
    <source>
        <dbReference type="Proteomes" id="UP000199564"/>
    </source>
</evidence>